<evidence type="ECO:0000313" key="2">
    <source>
        <dbReference type="Proteomes" id="UP000828941"/>
    </source>
</evidence>
<accession>A0ACB9NJT4</accession>
<dbReference type="Proteomes" id="UP000828941">
    <property type="component" value="Chromosome 6"/>
</dbReference>
<evidence type="ECO:0000313" key="1">
    <source>
        <dbReference type="EMBL" id="KAI4336099.1"/>
    </source>
</evidence>
<reference evidence="1 2" key="1">
    <citation type="journal article" date="2022" name="DNA Res.">
        <title>Chromosomal-level genome assembly of the orchid tree Bauhinia variegata (Leguminosae; Cercidoideae) supports the allotetraploid origin hypothesis of Bauhinia.</title>
        <authorList>
            <person name="Zhong Y."/>
            <person name="Chen Y."/>
            <person name="Zheng D."/>
            <person name="Pang J."/>
            <person name="Liu Y."/>
            <person name="Luo S."/>
            <person name="Meng S."/>
            <person name="Qian L."/>
            <person name="Wei D."/>
            <person name="Dai S."/>
            <person name="Zhou R."/>
        </authorList>
    </citation>
    <scope>NUCLEOTIDE SEQUENCE [LARGE SCALE GENOMIC DNA]</scope>
    <source>
        <strain evidence="1">BV-YZ2020</strain>
    </source>
</reference>
<gene>
    <name evidence="1" type="ORF">L6164_014670</name>
</gene>
<name>A0ACB9NJT4_BAUVA</name>
<protein>
    <submittedName>
        <fullName evidence="1">Uncharacterized protein</fullName>
    </submittedName>
</protein>
<keyword evidence="2" id="KW-1185">Reference proteome</keyword>
<sequence length="226" mass="25821">MALRGAAGAAASASCRRQRNPSIFSISNHLTTKFRNPPPHHPKTLWPFPLYQPVLQSPIRAVSQVRSEPVSKKQDEEQSPKNWKIKMLYDGDCPLCMREVNMLRERNKRHGTIKFVDISSEDYSPEENEGLDYQTVMGRIHAILSDGTVVTDVEAFRRLYEQVGLGWIYAITKYEPIATIADNVYGVWAKYRLQITGRPPIEDILEARKKKGEVCRDNNACKMEKT</sequence>
<comment type="caution">
    <text evidence="1">The sequence shown here is derived from an EMBL/GenBank/DDBJ whole genome shotgun (WGS) entry which is preliminary data.</text>
</comment>
<organism evidence="1 2">
    <name type="scientific">Bauhinia variegata</name>
    <name type="common">Purple orchid tree</name>
    <name type="synonym">Phanera variegata</name>
    <dbReference type="NCBI Taxonomy" id="167791"/>
    <lineage>
        <taxon>Eukaryota</taxon>
        <taxon>Viridiplantae</taxon>
        <taxon>Streptophyta</taxon>
        <taxon>Embryophyta</taxon>
        <taxon>Tracheophyta</taxon>
        <taxon>Spermatophyta</taxon>
        <taxon>Magnoliopsida</taxon>
        <taxon>eudicotyledons</taxon>
        <taxon>Gunneridae</taxon>
        <taxon>Pentapetalae</taxon>
        <taxon>rosids</taxon>
        <taxon>fabids</taxon>
        <taxon>Fabales</taxon>
        <taxon>Fabaceae</taxon>
        <taxon>Cercidoideae</taxon>
        <taxon>Cercideae</taxon>
        <taxon>Bauhiniinae</taxon>
        <taxon>Bauhinia</taxon>
    </lineage>
</organism>
<dbReference type="EMBL" id="CM039431">
    <property type="protein sequence ID" value="KAI4336099.1"/>
    <property type="molecule type" value="Genomic_DNA"/>
</dbReference>
<proteinExistence type="predicted"/>